<dbReference type="SUPFAM" id="SSF81383">
    <property type="entry name" value="F-box domain"/>
    <property type="match status" value="1"/>
</dbReference>
<protein>
    <recommendedName>
        <fullName evidence="5">F-box domain-containing protein</fullName>
    </recommendedName>
</protein>
<dbReference type="InterPro" id="IPR001810">
    <property type="entry name" value="F-box_dom"/>
</dbReference>
<evidence type="ECO:0000313" key="3">
    <source>
        <dbReference type="EMBL" id="CAH1412907.1"/>
    </source>
</evidence>
<dbReference type="InterPro" id="IPR005174">
    <property type="entry name" value="KIB1-4_b-propeller"/>
</dbReference>
<proteinExistence type="predicted"/>
<reference evidence="3 4" key="1">
    <citation type="submission" date="2022-01" db="EMBL/GenBank/DDBJ databases">
        <authorList>
            <person name="Xiong W."/>
            <person name="Schranz E."/>
        </authorList>
    </citation>
    <scope>NUCLEOTIDE SEQUENCE [LARGE SCALE GENOMIC DNA]</scope>
</reference>
<sequence>MANERSTITSDNGDERPWSDLNHDLLLLVMMQLGVIDFLAFSGVCKPWRLIALSNKNKFLVSRPPMSLSFSTNANETECCLEDFEGRKFKTIVPHSAERTCIGVTCGYLILFGVKPRDFWLVNPITRHELHFPNVPFNYSYVCKICRAILVFSPSLSKWVFVFLIKSYGKIWFSIADKREWTHVSNISYICDLYAFKGKVYTLHDHYSDYSISELRLYPTPKLTLLESIDFQNPFFQRPLFVSSGENLYVMDLYVGYQYKIYYELDFDKMKCVWREKTGEKYACFFSGLSYVAAIILIEPGSNLHTQYKRYARYGVTTRSGKEKHFYAKMWYFFHEFFNE</sequence>
<keyword evidence="4" id="KW-1185">Reference proteome</keyword>
<dbReference type="PANTHER" id="PTHR45463">
    <property type="entry name" value="OS09G0392200 PROTEIN"/>
    <property type="match status" value="1"/>
</dbReference>
<accession>A0AAU9LH67</accession>
<dbReference type="InterPro" id="IPR036047">
    <property type="entry name" value="F-box-like_dom_sf"/>
</dbReference>
<organism evidence="3 4">
    <name type="scientific">Lactuca virosa</name>
    <dbReference type="NCBI Taxonomy" id="75947"/>
    <lineage>
        <taxon>Eukaryota</taxon>
        <taxon>Viridiplantae</taxon>
        <taxon>Streptophyta</taxon>
        <taxon>Embryophyta</taxon>
        <taxon>Tracheophyta</taxon>
        <taxon>Spermatophyta</taxon>
        <taxon>Magnoliopsida</taxon>
        <taxon>eudicotyledons</taxon>
        <taxon>Gunneridae</taxon>
        <taxon>Pentapetalae</taxon>
        <taxon>asterids</taxon>
        <taxon>campanulids</taxon>
        <taxon>Asterales</taxon>
        <taxon>Asteraceae</taxon>
        <taxon>Cichorioideae</taxon>
        <taxon>Cichorieae</taxon>
        <taxon>Lactucinae</taxon>
        <taxon>Lactuca</taxon>
    </lineage>
</organism>
<evidence type="ECO:0000259" key="2">
    <source>
        <dbReference type="Pfam" id="PF03478"/>
    </source>
</evidence>
<dbReference type="Pfam" id="PF00646">
    <property type="entry name" value="F-box"/>
    <property type="match status" value="1"/>
</dbReference>
<dbReference type="Gene3D" id="1.20.1280.50">
    <property type="match status" value="1"/>
</dbReference>
<feature type="domain" description="F-box" evidence="1">
    <location>
        <begin position="18"/>
        <end position="59"/>
    </location>
</feature>
<comment type="caution">
    <text evidence="3">The sequence shown here is derived from an EMBL/GenBank/DDBJ whole genome shotgun (WGS) entry which is preliminary data.</text>
</comment>
<dbReference type="Pfam" id="PF03478">
    <property type="entry name" value="Beta-prop_KIB1-4"/>
    <property type="match status" value="1"/>
</dbReference>
<feature type="domain" description="KIB1-4 beta-propeller" evidence="2">
    <location>
        <begin position="90"/>
        <end position="251"/>
    </location>
</feature>
<dbReference type="EMBL" id="CAKMRJ010000001">
    <property type="protein sequence ID" value="CAH1412907.1"/>
    <property type="molecule type" value="Genomic_DNA"/>
</dbReference>
<dbReference type="AlphaFoldDB" id="A0AAU9LH67"/>
<evidence type="ECO:0000313" key="4">
    <source>
        <dbReference type="Proteomes" id="UP001157418"/>
    </source>
</evidence>
<dbReference type="PANTHER" id="PTHR45463:SF8">
    <property type="entry name" value="OS09G0392200 PROTEIN"/>
    <property type="match status" value="1"/>
</dbReference>
<gene>
    <name evidence="3" type="ORF">LVIROSA_LOCUS893</name>
</gene>
<evidence type="ECO:0008006" key="5">
    <source>
        <dbReference type="Google" id="ProtNLM"/>
    </source>
</evidence>
<dbReference type="Proteomes" id="UP001157418">
    <property type="component" value="Unassembled WGS sequence"/>
</dbReference>
<name>A0AAU9LH67_9ASTR</name>
<evidence type="ECO:0000259" key="1">
    <source>
        <dbReference type="Pfam" id="PF00646"/>
    </source>
</evidence>